<comment type="subcellular location">
    <subcellularLocation>
        <location evidence="1">Membrane</location>
        <topology evidence="1">Multi-pass membrane protein</topology>
    </subcellularLocation>
</comment>
<dbReference type="Proteomes" id="UP001159042">
    <property type="component" value="Unassembled WGS sequence"/>
</dbReference>
<dbReference type="GO" id="GO:0016020">
    <property type="term" value="C:membrane"/>
    <property type="evidence" value="ECO:0007669"/>
    <property type="project" value="UniProtKB-SubCell"/>
</dbReference>
<organism evidence="7 8">
    <name type="scientific">Exocentrus adspersus</name>
    <dbReference type="NCBI Taxonomy" id="1586481"/>
    <lineage>
        <taxon>Eukaryota</taxon>
        <taxon>Metazoa</taxon>
        <taxon>Ecdysozoa</taxon>
        <taxon>Arthropoda</taxon>
        <taxon>Hexapoda</taxon>
        <taxon>Insecta</taxon>
        <taxon>Pterygota</taxon>
        <taxon>Neoptera</taxon>
        <taxon>Endopterygota</taxon>
        <taxon>Coleoptera</taxon>
        <taxon>Polyphaga</taxon>
        <taxon>Cucujiformia</taxon>
        <taxon>Chrysomeloidea</taxon>
        <taxon>Cerambycidae</taxon>
        <taxon>Lamiinae</taxon>
        <taxon>Acanthocinini</taxon>
        <taxon>Exocentrus</taxon>
    </lineage>
</organism>
<sequence>MSDSETEITVPRSFESPIGDAKFTNLNLYCKSFDDPVNIPTYANEFKISYPPTMESQIRKLRLSMETWREVILKANEVLLWKHQWHPTAMIGGCTVVFMLLWLLEPNILTVVSLVGLFITIADYILPTLVSSLFKTEVWTSEKQSQYEEICTNIILHKTKLELLISSYYRMKVTNSKLYFTLTIFGLSFLAWIGATINNLFLMYVLCVFMLLLPGMSHHGMLNKGSETLSKMFTDLIENAKSKVGQKKDQ</sequence>
<proteinExistence type="predicted"/>
<dbReference type="InterPro" id="IPR052114">
    <property type="entry name" value="ER_autophagy_membrane_reg"/>
</dbReference>
<dbReference type="PANTHER" id="PTHR20952:SF0">
    <property type="entry name" value="ADP-RIBOSYLATION FACTOR-LIKE PROTEIN 6-INTERACTING PROTEIN 1"/>
    <property type="match status" value="1"/>
</dbReference>
<dbReference type="EMBL" id="JANEYG010000058">
    <property type="protein sequence ID" value="KAJ8915087.1"/>
    <property type="molecule type" value="Genomic_DNA"/>
</dbReference>
<feature type="transmembrane region" description="Helical" evidence="5">
    <location>
        <begin position="85"/>
        <end position="102"/>
    </location>
</feature>
<keyword evidence="2 5" id="KW-0812">Transmembrane</keyword>
<evidence type="ECO:0000259" key="6">
    <source>
        <dbReference type="Pfam" id="PF24456"/>
    </source>
</evidence>
<gene>
    <name evidence="7" type="ORF">NQ315_014342</name>
</gene>
<keyword evidence="3 5" id="KW-1133">Transmembrane helix</keyword>
<evidence type="ECO:0000256" key="2">
    <source>
        <dbReference type="ARBA" id="ARBA00022692"/>
    </source>
</evidence>
<evidence type="ECO:0000256" key="4">
    <source>
        <dbReference type="ARBA" id="ARBA00023136"/>
    </source>
</evidence>
<keyword evidence="4 5" id="KW-0472">Membrane</keyword>
<dbReference type="GO" id="GO:0005783">
    <property type="term" value="C:endoplasmic reticulum"/>
    <property type="evidence" value="ECO:0007669"/>
    <property type="project" value="UniProtKB-ARBA"/>
</dbReference>
<feature type="transmembrane region" description="Helical" evidence="5">
    <location>
        <begin position="201"/>
        <end position="222"/>
    </location>
</feature>
<comment type="caution">
    <text evidence="7">The sequence shown here is derived from an EMBL/GenBank/DDBJ whole genome shotgun (WGS) entry which is preliminary data.</text>
</comment>
<evidence type="ECO:0000313" key="8">
    <source>
        <dbReference type="Proteomes" id="UP001159042"/>
    </source>
</evidence>
<name>A0AAV8VLH2_9CUCU</name>
<protein>
    <recommendedName>
        <fullName evidence="6">RETREG1-3/ARL6IP-like N-terminal reticulon-homology domain-containing protein</fullName>
    </recommendedName>
</protein>
<dbReference type="InterPro" id="IPR057282">
    <property type="entry name" value="RETREG1-3-like_RHD"/>
</dbReference>
<feature type="transmembrane region" description="Helical" evidence="5">
    <location>
        <begin position="108"/>
        <end position="126"/>
    </location>
</feature>
<reference evidence="7 8" key="1">
    <citation type="journal article" date="2023" name="Insect Mol. Biol.">
        <title>Genome sequencing provides insights into the evolution of gene families encoding plant cell wall-degrading enzymes in longhorned beetles.</title>
        <authorList>
            <person name="Shin N.R."/>
            <person name="Okamura Y."/>
            <person name="Kirsch R."/>
            <person name="Pauchet Y."/>
        </authorList>
    </citation>
    <scope>NUCLEOTIDE SEQUENCE [LARGE SCALE GENOMIC DNA]</scope>
    <source>
        <strain evidence="7">EAD_L_NR</strain>
    </source>
</reference>
<feature type="transmembrane region" description="Helical" evidence="5">
    <location>
        <begin position="178"/>
        <end position="195"/>
    </location>
</feature>
<evidence type="ECO:0000256" key="1">
    <source>
        <dbReference type="ARBA" id="ARBA00004141"/>
    </source>
</evidence>
<dbReference type="PANTHER" id="PTHR20952">
    <property type="entry name" value="ADP-RIBOSYLATION-LIKE FACTOR 6-INTERACTING PROTEIN"/>
    <property type="match status" value="1"/>
</dbReference>
<evidence type="ECO:0000256" key="3">
    <source>
        <dbReference type="ARBA" id="ARBA00022989"/>
    </source>
</evidence>
<keyword evidence="8" id="KW-1185">Reference proteome</keyword>
<evidence type="ECO:0000256" key="5">
    <source>
        <dbReference type="SAM" id="Phobius"/>
    </source>
</evidence>
<dbReference type="AlphaFoldDB" id="A0AAV8VLH2"/>
<accession>A0AAV8VLH2</accession>
<feature type="domain" description="RETREG1-3/ARL6IP-like N-terminal reticulon-homology" evidence="6">
    <location>
        <begin position="68"/>
        <end position="234"/>
    </location>
</feature>
<dbReference type="Pfam" id="PF24456">
    <property type="entry name" value="RHD_RETREG1-3"/>
    <property type="match status" value="1"/>
</dbReference>
<evidence type="ECO:0000313" key="7">
    <source>
        <dbReference type="EMBL" id="KAJ8915087.1"/>
    </source>
</evidence>